<sequence>MENISNRINLKPYGEKFGLLLGWRQVLYRGRNMGKVIWTKSLKKEFDHLIDLKEKDYELLLPYIRICNYKKGTIIRDVGEQELFARYVSKGWVAQQWPANSGRDFRIRVFGPGKIASDMDAYFNGEKSGFYIKAITYVCVFELKKDIEDKLLKDLPVFKELASKLTRISFEDTVAWNKLAELPLDESLKKLKSQYANEMMHLSNKDLAYIFKTSQANIAKRKKEVF</sequence>
<name>A0ABS9V611_9BACT</name>
<protein>
    <recommendedName>
        <fullName evidence="3">cAMP-binding domain of CRP or a regulatory subunit of cAMP-dependent protein kinases</fullName>
    </recommendedName>
</protein>
<keyword evidence="2" id="KW-1185">Reference proteome</keyword>
<dbReference type="RefSeq" id="WP_241298238.1">
    <property type="nucleotide sequence ID" value="NZ_JAKZGO010000001.1"/>
</dbReference>
<dbReference type="Gene3D" id="2.60.120.10">
    <property type="entry name" value="Jelly Rolls"/>
    <property type="match status" value="1"/>
</dbReference>
<dbReference type="SUPFAM" id="SSF51206">
    <property type="entry name" value="cAMP-binding domain-like"/>
    <property type="match status" value="1"/>
</dbReference>
<proteinExistence type="predicted"/>
<dbReference type="InterPro" id="IPR018490">
    <property type="entry name" value="cNMP-bd_dom_sf"/>
</dbReference>
<evidence type="ECO:0008006" key="3">
    <source>
        <dbReference type="Google" id="ProtNLM"/>
    </source>
</evidence>
<evidence type="ECO:0000313" key="2">
    <source>
        <dbReference type="Proteomes" id="UP001165430"/>
    </source>
</evidence>
<dbReference type="InterPro" id="IPR014710">
    <property type="entry name" value="RmlC-like_jellyroll"/>
</dbReference>
<accession>A0ABS9V611</accession>
<comment type="caution">
    <text evidence="1">The sequence shown here is derived from an EMBL/GenBank/DDBJ whole genome shotgun (WGS) entry which is preliminary data.</text>
</comment>
<gene>
    <name evidence="1" type="ORF">MM213_00065</name>
</gene>
<dbReference type="Proteomes" id="UP001165430">
    <property type="component" value="Unassembled WGS sequence"/>
</dbReference>
<dbReference type="EMBL" id="JAKZGO010000001">
    <property type="protein sequence ID" value="MCH7411862.1"/>
    <property type="molecule type" value="Genomic_DNA"/>
</dbReference>
<evidence type="ECO:0000313" key="1">
    <source>
        <dbReference type="EMBL" id="MCH7411862.1"/>
    </source>
</evidence>
<reference evidence="1" key="1">
    <citation type="submission" date="2022-03" db="EMBL/GenBank/DDBJ databases">
        <title>De novo assembled genomes of Belliella spp. (Cyclobacteriaceae) strains.</title>
        <authorList>
            <person name="Szabo A."/>
            <person name="Korponai K."/>
            <person name="Felfoldi T."/>
        </authorList>
    </citation>
    <scope>NUCLEOTIDE SEQUENCE</scope>
    <source>
        <strain evidence="1">DSM 111903</strain>
    </source>
</reference>
<organism evidence="1 2">
    <name type="scientific">Belliella alkalica</name>
    <dbReference type="NCBI Taxonomy" id="1730871"/>
    <lineage>
        <taxon>Bacteria</taxon>
        <taxon>Pseudomonadati</taxon>
        <taxon>Bacteroidota</taxon>
        <taxon>Cytophagia</taxon>
        <taxon>Cytophagales</taxon>
        <taxon>Cyclobacteriaceae</taxon>
        <taxon>Belliella</taxon>
    </lineage>
</organism>